<dbReference type="Pfam" id="PF07052">
    <property type="entry name" value="Hep_59"/>
    <property type="match status" value="1"/>
</dbReference>
<dbReference type="GO" id="GO:0005681">
    <property type="term" value="C:spliceosomal complex"/>
    <property type="evidence" value="ECO:0007669"/>
    <property type="project" value="TreeGrafter"/>
</dbReference>
<protein>
    <recommendedName>
        <fullName evidence="7">Telomere length and silencing protein 1</fullName>
    </recommendedName>
</protein>
<dbReference type="Proteomes" id="UP000053562">
    <property type="component" value="Unassembled WGS sequence"/>
</dbReference>
<feature type="region of interest" description="Disordered" evidence="4">
    <location>
        <begin position="134"/>
        <end position="164"/>
    </location>
</feature>
<reference evidence="5 6" key="1">
    <citation type="submission" date="2011-08" db="EMBL/GenBank/DDBJ databases">
        <title>The Genome Sequence of Plasmodium vivax India VII.</title>
        <authorList>
            <consortium name="The Broad Institute Genome Sequencing Platform"/>
            <consortium name="The Broad Institute Genome Sequencing Center for Infectious Disease"/>
            <person name="Neafsey D."/>
            <person name="Carlton J."/>
            <person name="Barnwell J."/>
            <person name="Collins W."/>
            <person name="Escalante A."/>
            <person name="Mullikin J."/>
            <person name="Saul A."/>
            <person name="Guigo R."/>
            <person name="Camara F."/>
            <person name="Young S.K."/>
            <person name="Zeng Q."/>
            <person name="Gargeya S."/>
            <person name="Fitzgerald M."/>
            <person name="Haas B."/>
            <person name="Abouelleil A."/>
            <person name="Alvarado L."/>
            <person name="Arachchi H.M."/>
            <person name="Berlin A."/>
            <person name="Brown A."/>
            <person name="Chapman S.B."/>
            <person name="Chen Z."/>
            <person name="Dunbar C."/>
            <person name="Freedman E."/>
            <person name="Gearin G."/>
            <person name="Gellesch M."/>
            <person name="Goldberg J."/>
            <person name="Griggs A."/>
            <person name="Gujja S."/>
            <person name="Heiman D."/>
            <person name="Howarth C."/>
            <person name="Larson L."/>
            <person name="Lui A."/>
            <person name="MacDonald P.J.P."/>
            <person name="Montmayeur A."/>
            <person name="Murphy C."/>
            <person name="Neiman D."/>
            <person name="Pearson M."/>
            <person name="Priest M."/>
            <person name="Roberts A."/>
            <person name="Saif S."/>
            <person name="Shea T."/>
            <person name="Shenoy N."/>
            <person name="Sisk P."/>
            <person name="Stolte C."/>
            <person name="Sykes S."/>
            <person name="Wortman J."/>
            <person name="Nusbaum C."/>
            <person name="Birren B."/>
        </authorList>
    </citation>
    <scope>NUCLEOTIDE SEQUENCE [LARGE SCALE GENOMIC DNA]</scope>
    <source>
        <strain evidence="5 6">India VII</strain>
    </source>
</reference>
<evidence type="ECO:0000256" key="4">
    <source>
        <dbReference type="SAM" id="MobiDB-lite"/>
    </source>
</evidence>
<comment type="subcellular location">
    <subcellularLocation>
        <location evidence="1">Nucleus</location>
    </subcellularLocation>
</comment>
<dbReference type="GO" id="GO:0000398">
    <property type="term" value="P:mRNA splicing, via spliceosome"/>
    <property type="evidence" value="ECO:0007669"/>
    <property type="project" value="TreeGrafter"/>
</dbReference>
<dbReference type="OrthoDB" id="5627at2759"/>
<comment type="similarity">
    <text evidence="2">Belongs to the TLS1 family.</text>
</comment>
<accession>A0A0J9S6Y4</accession>
<dbReference type="PANTHER" id="PTHR13486:SF2">
    <property type="entry name" value="SPLICING FACTOR C9ORF78"/>
    <property type="match status" value="1"/>
</dbReference>
<feature type="compositionally biased region" description="Basic and acidic residues" evidence="4">
    <location>
        <begin position="155"/>
        <end position="164"/>
    </location>
</feature>
<gene>
    <name evidence="5" type="ORF">PVIIG_00065</name>
</gene>
<organism evidence="5 6">
    <name type="scientific">Plasmodium vivax India VII</name>
    <dbReference type="NCBI Taxonomy" id="1077284"/>
    <lineage>
        <taxon>Eukaryota</taxon>
        <taxon>Sar</taxon>
        <taxon>Alveolata</taxon>
        <taxon>Apicomplexa</taxon>
        <taxon>Aconoidasida</taxon>
        <taxon>Haemosporida</taxon>
        <taxon>Plasmodiidae</taxon>
        <taxon>Plasmodium</taxon>
        <taxon>Plasmodium (Plasmodium)</taxon>
    </lineage>
</organism>
<evidence type="ECO:0000256" key="1">
    <source>
        <dbReference type="ARBA" id="ARBA00004123"/>
    </source>
</evidence>
<evidence type="ECO:0000313" key="5">
    <source>
        <dbReference type="EMBL" id="KMZ78670.1"/>
    </source>
</evidence>
<dbReference type="InterPro" id="IPR010756">
    <property type="entry name" value="Tls1-like"/>
</dbReference>
<evidence type="ECO:0000256" key="3">
    <source>
        <dbReference type="ARBA" id="ARBA00023242"/>
    </source>
</evidence>
<dbReference type="AlphaFoldDB" id="A0A0J9S6Y4"/>
<proteinExistence type="inferred from homology"/>
<name>A0A0J9S6Y4_PLAVI</name>
<evidence type="ECO:0008006" key="7">
    <source>
        <dbReference type="Google" id="ProtNLM"/>
    </source>
</evidence>
<sequence length="225" mass="25411">MIKKRKVPTDGKGKRRVPFAKDEELNVAPSSLGSGKKKKNRDSEDEEDEEESKLNKLKASQNLKLLQYVRLKKKRINADNLSNDNVTTQDEENENKLHEKHFTKNVTEKEIEEAHIENFIRKNMDQFYQDVKKGSCRRGGDDGASVGTSGGTSDGDAHSGDDPVKDLYKLSDHLKVKSSVASNPEKLNCITGITEIPLPIEVKLKNIEETERIKRKLLKKAKLVN</sequence>
<evidence type="ECO:0000256" key="2">
    <source>
        <dbReference type="ARBA" id="ARBA00007643"/>
    </source>
</evidence>
<keyword evidence="3" id="KW-0539">Nucleus</keyword>
<dbReference type="PANTHER" id="PTHR13486">
    <property type="entry name" value="TELOMERE LENGTH AND SILENCING PROTEIN 1 TLS1 FAMILY MEMBER"/>
    <property type="match status" value="1"/>
</dbReference>
<dbReference type="EMBL" id="KQ234361">
    <property type="protein sequence ID" value="KMZ78670.1"/>
    <property type="molecule type" value="Genomic_DNA"/>
</dbReference>
<feature type="region of interest" description="Disordered" evidence="4">
    <location>
        <begin position="1"/>
        <end position="55"/>
    </location>
</feature>
<evidence type="ECO:0000313" key="6">
    <source>
        <dbReference type="Proteomes" id="UP000053562"/>
    </source>
</evidence>